<dbReference type="SUPFAM" id="SSF50630">
    <property type="entry name" value="Acid proteases"/>
    <property type="match status" value="1"/>
</dbReference>
<dbReference type="AlphaFoldDB" id="A0A814PF76"/>
<dbReference type="Proteomes" id="UP000663879">
    <property type="component" value="Unassembled WGS sequence"/>
</dbReference>
<dbReference type="Pfam" id="PF13975">
    <property type="entry name" value="gag-asp_proteas"/>
    <property type="match status" value="1"/>
</dbReference>
<evidence type="ECO:0000313" key="2">
    <source>
        <dbReference type="EMBL" id="CAF1103930.1"/>
    </source>
</evidence>
<dbReference type="EMBL" id="CAJNOC010007732">
    <property type="protein sequence ID" value="CAF1103930.1"/>
    <property type="molecule type" value="Genomic_DNA"/>
</dbReference>
<dbReference type="InterPro" id="IPR021109">
    <property type="entry name" value="Peptidase_aspartic_dom_sf"/>
</dbReference>
<protein>
    <submittedName>
        <fullName evidence="2">Uncharacterized protein</fullName>
    </submittedName>
</protein>
<evidence type="ECO:0000313" key="3">
    <source>
        <dbReference type="Proteomes" id="UP000663879"/>
    </source>
</evidence>
<dbReference type="Gene3D" id="2.40.70.10">
    <property type="entry name" value="Acid Proteases"/>
    <property type="match status" value="1"/>
</dbReference>
<dbReference type="Gene3D" id="3.10.10.10">
    <property type="entry name" value="HIV Type 1 Reverse Transcriptase, subunit A, domain 1"/>
    <property type="match status" value="1"/>
</dbReference>
<organism evidence="2 3">
    <name type="scientific">Brachionus calyciflorus</name>
    <dbReference type="NCBI Taxonomy" id="104777"/>
    <lineage>
        <taxon>Eukaryota</taxon>
        <taxon>Metazoa</taxon>
        <taxon>Spiralia</taxon>
        <taxon>Gnathifera</taxon>
        <taxon>Rotifera</taxon>
        <taxon>Eurotatoria</taxon>
        <taxon>Monogononta</taxon>
        <taxon>Pseudotrocha</taxon>
        <taxon>Ploima</taxon>
        <taxon>Brachionidae</taxon>
        <taxon>Brachionus</taxon>
    </lineage>
</organism>
<evidence type="ECO:0000256" key="1">
    <source>
        <dbReference type="SAM" id="MobiDB-lite"/>
    </source>
</evidence>
<dbReference type="SUPFAM" id="SSF56672">
    <property type="entry name" value="DNA/RNA polymerases"/>
    <property type="match status" value="1"/>
</dbReference>
<accession>A0A814PF76</accession>
<feature type="compositionally biased region" description="Basic and acidic residues" evidence="1">
    <location>
        <begin position="11"/>
        <end position="20"/>
    </location>
</feature>
<dbReference type="InterPro" id="IPR043502">
    <property type="entry name" value="DNA/RNA_pol_sf"/>
</dbReference>
<feature type="region of interest" description="Disordered" evidence="1">
    <location>
        <begin position="1"/>
        <end position="20"/>
    </location>
</feature>
<comment type="caution">
    <text evidence="2">The sequence shown here is derived from an EMBL/GenBank/DDBJ whole genome shotgun (WGS) entry which is preliminary data.</text>
</comment>
<keyword evidence="3" id="KW-1185">Reference proteome</keyword>
<sequence length="317" mass="35844">MKSSNIVFETESDKSGKKGADKEFYINSENRGFFPYPQNPFPRTNNNVSPFFGKERERIEDWLYIVELVLEGNSVSQDKQKIIFACSYLRDAALHEYQSFVSKNNAFGDINYKQKNVLNIHDLGKTNELLKLFTFINNQKIKAVFDPRATISLMSLEVAERLKIMISHSSQKINTADGNTHNVLGETEPIKIEIGEVIANISFVITNISHEDDLDESLDAPIYNVEDDKQSKLQSTGNKVLDDLILKNKDVFSLSINDCCFDGVKFEIETSSETPIMSQPFRQPLVLIEEMKKEVNKMLNAGIIIPGKAGTWASPAF</sequence>
<name>A0A814PF76_9BILA</name>
<reference evidence="2" key="1">
    <citation type="submission" date="2021-02" db="EMBL/GenBank/DDBJ databases">
        <authorList>
            <person name="Nowell W R."/>
        </authorList>
    </citation>
    <scope>NUCLEOTIDE SEQUENCE</scope>
    <source>
        <strain evidence="2">Ploen Becks lab</strain>
    </source>
</reference>
<gene>
    <name evidence="2" type="ORF">OXX778_LOCUS21293</name>
</gene>
<proteinExistence type="predicted"/>
<dbReference type="CDD" id="cd00303">
    <property type="entry name" value="retropepsin_like"/>
    <property type="match status" value="1"/>
</dbReference>